<name>A0A6U9WRJ1_9STRA</name>
<feature type="domain" description="Endoplasmic reticulum vesicle transporter C-terminal" evidence="7">
    <location>
        <begin position="174"/>
        <end position="392"/>
    </location>
</feature>
<feature type="domain" description="Endoplasmic reticulum vesicle transporter N-terminal" evidence="8">
    <location>
        <begin position="7"/>
        <end position="96"/>
    </location>
</feature>
<dbReference type="GO" id="GO:0016020">
    <property type="term" value="C:membrane"/>
    <property type="evidence" value="ECO:0007669"/>
    <property type="project" value="UniProtKB-SubCell"/>
</dbReference>
<evidence type="ECO:0000256" key="5">
    <source>
        <dbReference type="ARBA" id="ARBA00023136"/>
    </source>
</evidence>
<evidence type="ECO:0008006" key="11">
    <source>
        <dbReference type="Google" id="ProtNLM"/>
    </source>
</evidence>
<dbReference type="InterPro" id="IPR045888">
    <property type="entry name" value="Erv"/>
</dbReference>
<dbReference type="AlphaFoldDB" id="A0A6U9WRJ1"/>
<comment type="similarity">
    <text evidence="2">Belongs to the ERGIC family.</text>
</comment>
<organism evidence="9">
    <name type="scientific">Pseudo-nitzschia australis</name>
    <dbReference type="NCBI Taxonomy" id="44445"/>
    <lineage>
        <taxon>Eukaryota</taxon>
        <taxon>Sar</taxon>
        <taxon>Stramenopiles</taxon>
        <taxon>Ochrophyta</taxon>
        <taxon>Bacillariophyta</taxon>
        <taxon>Bacillariophyceae</taxon>
        <taxon>Bacillariophycidae</taxon>
        <taxon>Bacillariales</taxon>
        <taxon>Bacillariaceae</taxon>
        <taxon>Pseudo-nitzschia</taxon>
    </lineage>
</organism>
<feature type="transmembrane region" description="Helical" evidence="6">
    <location>
        <begin position="370"/>
        <end position="391"/>
    </location>
</feature>
<comment type="subcellular location">
    <subcellularLocation>
        <location evidence="1">Membrane</location>
        <topology evidence="1">Multi-pass membrane protein</topology>
    </subcellularLocation>
</comment>
<sequence>MGLQEKLRKLDSHSSVSKEFRVYTAHGAVLSILTCVAIVYLIGQEMSYNFETVLTERVHVNATSPVGLDVEFDITLPKIACSILNIDANDPSGQTQSLHLDQRHHVWKHRIRVGDDGNGDIEFVGDKRRLEQGSSLLHEEHLEDLLETMSETHEGLSTGDDDGDDDDSTTCLSCYGAGEEGECCNTCDDVKRAYKLKGWHIAKTQDIVQCEKERKIKEAEGEGCNVHGLVALDSGGGSFHLAPGRSYESQDPSDISAIFNMLMSAFEQFNVTHTINKIRFGEEFLGNKNQLDGETRVIADGYGMYQYYFKIVPTLVKFKNGTSISTNQYSVTEHLRHVNPGGGRGLPGVFLFYEISPLHVEIVEDYRKGYIAFFTSVCAIVGGVVTTMGLLDQLLYSQNLRGSNGQGLVM</sequence>
<gene>
    <name evidence="9" type="ORF">PAUS00366_LOCUS4788</name>
    <name evidence="10" type="ORF">PAUS00366_LOCUS4791</name>
</gene>
<dbReference type="PANTHER" id="PTHR10984">
    <property type="entry name" value="ENDOPLASMIC RETICULUM-GOLGI INTERMEDIATE COMPARTMENT PROTEIN"/>
    <property type="match status" value="1"/>
</dbReference>
<dbReference type="GO" id="GO:0030134">
    <property type="term" value="C:COPII-coated ER to Golgi transport vesicle"/>
    <property type="evidence" value="ECO:0007669"/>
    <property type="project" value="TreeGrafter"/>
</dbReference>
<dbReference type="InterPro" id="IPR012936">
    <property type="entry name" value="Erv_C"/>
</dbReference>
<dbReference type="GO" id="GO:0005783">
    <property type="term" value="C:endoplasmic reticulum"/>
    <property type="evidence" value="ECO:0007669"/>
    <property type="project" value="TreeGrafter"/>
</dbReference>
<dbReference type="PANTHER" id="PTHR10984:SF25">
    <property type="entry name" value="ENDOPLASMIC RETICULUM-GOLGI INTERMEDIATE COMPARTMENT PROTEIN 3"/>
    <property type="match status" value="1"/>
</dbReference>
<evidence type="ECO:0000313" key="9">
    <source>
        <dbReference type="EMBL" id="CAE0712036.1"/>
    </source>
</evidence>
<protein>
    <recommendedName>
        <fullName evidence="11">Endoplasmic reticulum vesicle transporter C-terminal domain-containing protein</fullName>
    </recommendedName>
</protein>
<dbReference type="Pfam" id="PF13850">
    <property type="entry name" value="ERGIC_N"/>
    <property type="match status" value="1"/>
</dbReference>
<dbReference type="EMBL" id="HBIX01006050">
    <property type="protein sequence ID" value="CAE0712039.1"/>
    <property type="molecule type" value="Transcribed_RNA"/>
</dbReference>
<keyword evidence="3 6" id="KW-0812">Transmembrane</keyword>
<evidence type="ECO:0000256" key="1">
    <source>
        <dbReference type="ARBA" id="ARBA00004141"/>
    </source>
</evidence>
<accession>A0A6U9WRJ1</accession>
<keyword evidence="4 6" id="KW-1133">Transmembrane helix</keyword>
<evidence type="ECO:0000259" key="7">
    <source>
        <dbReference type="Pfam" id="PF07970"/>
    </source>
</evidence>
<evidence type="ECO:0000256" key="6">
    <source>
        <dbReference type="SAM" id="Phobius"/>
    </source>
</evidence>
<reference evidence="9" key="1">
    <citation type="submission" date="2021-01" db="EMBL/GenBank/DDBJ databases">
        <authorList>
            <person name="Corre E."/>
            <person name="Pelletier E."/>
            <person name="Niang G."/>
            <person name="Scheremetjew M."/>
            <person name="Finn R."/>
            <person name="Kale V."/>
            <person name="Holt S."/>
            <person name="Cochrane G."/>
            <person name="Meng A."/>
            <person name="Brown T."/>
            <person name="Cohen L."/>
        </authorList>
    </citation>
    <scope>NUCLEOTIDE SEQUENCE</scope>
    <source>
        <strain evidence="9">10249 10 AB</strain>
    </source>
</reference>
<dbReference type="EMBL" id="HBIX01006047">
    <property type="protein sequence ID" value="CAE0712036.1"/>
    <property type="molecule type" value="Transcribed_RNA"/>
</dbReference>
<feature type="transmembrane region" description="Helical" evidence="6">
    <location>
        <begin position="20"/>
        <end position="42"/>
    </location>
</feature>
<keyword evidence="5 6" id="KW-0472">Membrane</keyword>
<evidence type="ECO:0000256" key="4">
    <source>
        <dbReference type="ARBA" id="ARBA00022989"/>
    </source>
</evidence>
<evidence type="ECO:0000256" key="3">
    <source>
        <dbReference type="ARBA" id="ARBA00022692"/>
    </source>
</evidence>
<dbReference type="InterPro" id="IPR039542">
    <property type="entry name" value="Erv_N"/>
</dbReference>
<proteinExistence type="inferred from homology"/>
<evidence type="ECO:0000256" key="2">
    <source>
        <dbReference type="ARBA" id="ARBA00005648"/>
    </source>
</evidence>
<evidence type="ECO:0000313" key="10">
    <source>
        <dbReference type="EMBL" id="CAE0712039.1"/>
    </source>
</evidence>
<evidence type="ECO:0000259" key="8">
    <source>
        <dbReference type="Pfam" id="PF13850"/>
    </source>
</evidence>
<dbReference type="Pfam" id="PF07970">
    <property type="entry name" value="COPIIcoated_ERV"/>
    <property type="match status" value="1"/>
</dbReference>